<name>A0AAE1E0P3_9GAST</name>
<organism evidence="1 2">
    <name type="scientific">Elysia crispata</name>
    <name type="common">lettuce slug</name>
    <dbReference type="NCBI Taxonomy" id="231223"/>
    <lineage>
        <taxon>Eukaryota</taxon>
        <taxon>Metazoa</taxon>
        <taxon>Spiralia</taxon>
        <taxon>Lophotrochozoa</taxon>
        <taxon>Mollusca</taxon>
        <taxon>Gastropoda</taxon>
        <taxon>Heterobranchia</taxon>
        <taxon>Euthyneura</taxon>
        <taxon>Panpulmonata</taxon>
        <taxon>Sacoglossa</taxon>
        <taxon>Placobranchoidea</taxon>
        <taxon>Plakobranchidae</taxon>
        <taxon>Elysia</taxon>
    </lineage>
</organism>
<sequence length="67" mass="7077">MIFVQQTCRSIAEFTASRTGYLMVSGGDAALGSMAIAALDRGWGGVECLHRHTNLASTIRTSASKSD</sequence>
<keyword evidence="2" id="KW-1185">Reference proteome</keyword>
<evidence type="ECO:0000313" key="1">
    <source>
        <dbReference type="EMBL" id="KAK3790006.1"/>
    </source>
</evidence>
<protein>
    <submittedName>
        <fullName evidence="1">Uncharacterized protein</fullName>
    </submittedName>
</protein>
<dbReference type="Proteomes" id="UP001283361">
    <property type="component" value="Unassembled WGS sequence"/>
</dbReference>
<comment type="caution">
    <text evidence="1">The sequence shown here is derived from an EMBL/GenBank/DDBJ whole genome shotgun (WGS) entry which is preliminary data.</text>
</comment>
<evidence type="ECO:0000313" key="2">
    <source>
        <dbReference type="Proteomes" id="UP001283361"/>
    </source>
</evidence>
<reference evidence="1" key="1">
    <citation type="journal article" date="2023" name="G3 (Bethesda)">
        <title>A reference genome for the long-term kleptoplast-retaining sea slug Elysia crispata morphotype clarki.</title>
        <authorList>
            <person name="Eastman K.E."/>
            <person name="Pendleton A.L."/>
            <person name="Shaikh M.A."/>
            <person name="Suttiyut T."/>
            <person name="Ogas R."/>
            <person name="Tomko P."/>
            <person name="Gavelis G."/>
            <person name="Widhalm J.R."/>
            <person name="Wisecaver J.H."/>
        </authorList>
    </citation>
    <scope>NUCLEOTIDE SEQUENCE</scope>
    <source>
        <strain evidence="1">ECLA1</strain>
    </source>
</reference>
<proteinExistence type="predicted"/>
<dbReference type="EMBL" id="JAWDGP010001593">
    <property type="protein sequence ID" value="KAK3790006.1"/>
    <property type="molecule type" value="Genomic_DNA"/>
</dbReference>
<dbReference type="AlphaFoldDB" id="A0AAE1E0P3"/>
<accession>A0AAE1E0P3</accession>
<gene>
    <name evidence="1" type="ORF">RRG08_016324</name>
</gene>